<dbReference type="InterPro" id="IPR003660">
    <property type="entry name" value="HAMP_dom"/>
</dbReference>
<evidence type="ECO:0000256" key="4">
    <source>
        <dbReference type="ARBA" id="ARBA00022475"/>
    </source>
</evidence>
<dbReference type="SMART" id="SM00387">
    <property type="entry name" value="HATPase_c"/>
    <property type="match status" value="1"/>
</dbReference>
<dbReference type="PRINTS" id="PR00344">
    <property type="entry name" value="BCTRLSENSOR"/>
</dbReference>
<dbReference type="OrthoDB" id="5290273at2"/>
<evidence type="ECO:0000256" key="8">
    <source>
        <dbReference type="ARBA" id="ARBA00022777"/>
    </source>
</evidence>
<evidence type="ECO:0000256" key="6">
    <source>
        <dbReference type="ARBA" id="ARBA00022679"/>
    </source>
</evidence>
<evidence type="ECO:0000256" key="1">
    <source>
        <dbReference type="ARBA" id="ARBA00000085"/>
    </source>
</evidence>
<evidence type="ECO:0000256" key="10">
    <source>
        <dbReference type="SAM" id="Phobius"/>
    </source>
</evidence>
<evidence type="ECO:0000256" key="3">
    <source>
        <dbReference type="ARBA" id="ARBA00012438"/>
    </source>
</evidence>
<keyword evidence="14" id="KW-1185">Reference proteome</keyword>
<dbReference type="InterPro" id="IPR036097">
    <property type="entry name" value="HisK_dim/P_sf"/>
</dbReference>
<dbReference type="Gene3D" id="1.10.287.130">
    <property type="match status" value="1"/>
</dbReference>
<keyword evidence="10" id="KW-0812">Transmembrane</keyword>
<dbReference type="Gene3D" id="6.10.340.10">
    <property type="match status" value="1"/>
</dbReference>
<organism evidence="13 14">
    <name type="scientific">Mariprofundus ferrooxydans PV-1</name>
    <dbReference type="NCBI Taxonomy" id="314345"/>
    <lineage>
        <taxon>Bacteria</taxon>
        <taxon>Pseudomonadati</taxon>
        <taxon>Pseudomonadota</taxon>
        <taxon>Candidatius Mariprofundia</taxon>
        <taxon>Mariprofundales</taxon>
        <taxon>Mariprofundaceae</taxon>
        <taxon>Mariprofundus</taxon>
    </lineage>
</organism>
<dbReference type="Proteomes" id="UP000005297">
    <property type="component" value="Unassembled WGS sequence"/>
</dbReference>
<dbReference type="AlphaFoldDB" id="Q0EY90"/>
<evidence type="ECO:0000256" key="5">
    <source>
        <dbReference type="ARBA" id="ARBA00022553"/>
    </source>
</evidence>
<comment type="catalytic activity">
    <reaction evidence="1">
        <text>ATP + protein L-histidine = ADP + protein N-phospho-L-histidine.</text>
        <dbReference type="EC" id="2.7.13.3"/>
    </reaction>
</comment>
<dbReference type="STRING" id="314344.AL013_06420"/>
<evidence type="ECO:0000256" key="9">
    <source>
        <dbReference type="ARBA" id="ARBA00022840"/>
    </source>
</evidence>
<keyword evidence="6" id="KW-0808">Transferase</keyword>
<proteinExistence type="predicted"/>
<dbReference type="PROSITE" id="PS50885">
    <property type="entry name" value="HAMP"/>
    <property type="match status" value="1"/>
</dbReference>
<dbReference type="CDD" id="cd00082">
    <property type="entry name" value="HisKA"/>
    <property type="match status" value="1"/>
</dbReference>
<keyword evidence="9" id="KW-0067">ATP-binding</keyword>
<dbReference type="SUPFAM" id="SSF158472">
    <property type="entry name" value="HAMP domain-like"/>
    <property type="match status" value="1"/>
</dbReference>
<reference evidence="13 14" key="1">
    <citation type="submission" date="2006-09" db="EMBL/GenBank/DDBJ databases">
        <authorList>
            <person name="Emerson D."/>
            <person name="Ferriera S."/>
            <person name="Johnson J."/>
            <person name="Kravitz S."/>
            <person name="Halpern A."/>
            <person name="Remington K."/>
            <person name="Beeson K."/>
            <person name="Tran B."/>
            <person name="Rogers Y.-H."/>
            <person name="Friedman R."/>
            <person name="Venter J.C."/>
        </authorList>
    </citation>
    <scope>NUCLEOTIDE SEQUENCE [LARGE SCALE GENOMIC DNA]</scope>
    <source>
        <strain evidence="13 14">PV-1</strain>
    </source>
</reference>
<dbReference type="InterPro" id="IPR005467">
    <property type="entry name" value="His_kinase_dom"/>
</dbReference>
<dbReference type="InterPro" id="IPR004358">
    <property type="entry name" value="Sig_transdc_His_kin-like_C"/>
</dbReference>
<dbReference type="EMBL" id="AATS01000010">
    <property type="protein sequence ID" value="EAU54302.1"/>
    <property type="molecule type" value="Genomic_DNA"/>
</dbReference>
<dbReference type="Pfam" id="PF00672">
    <property type="entry name" value="HAMP"/>
    <property type="match status" value="1"/>
</dbReference>
<feature type="domain" description="Histidine kinase" evidence="11">
    <location>
        <begin position="231"/>
        <end position="444"/>
    </location>
</feature>
<keyword evidence="4" id="KW-1003">Cell membrane</keyword>
<dbReference type="GO" id="GO:0005886">
    <property type="term" value="C:plasma membrane"/>
    <property type="evidence" value="ECO:0007669"/>
    <property type="project" value="UniProtKB-SubCell"/>
</dbReference>
<dbReference type="SMART" id="SM00304">
    <property type="entry name" value="HAMP"/>
    <property type="match status" value="1"/>
</dbReference>
<feature type="transmembrane region" description="Helical" evidence="10">
    <location>
        <begin position="148"/>
        <end position="167"/>
    </location>
</feature>
<dbReference type="SMART" id="SM00388">
    <property type="entry name" value="HisKA"/>
    <property type="match status" value="1"/>
</dbReference>
<evidence type="ECO:0000313" key="13">
    <source>
        <dbReference type="EMBL" id="EAU54302.1"/>
    </source>
</evidence>
<keyword evidence="7" id="KW-0547">Nucleotide-binding</keyword>
<dbReference type="Gene3D" id="3.30.565.10">
    <property type="entry name" value="Histidine kinase-like ATPase, C-terminal domain"/>
    <property type="match status" value="1"/>
</dbReference>
<dbReference type="InterPro" id="IPR036890">
    <property type="entry name" value="HATPase_C_sf"/>
</dbReference>
<dbReference type="Pfam" id="PF02518">
    <property type="entry name" value="HATPase_c"/>
    <property type="match status" value="1"/>
</dbReference>
<dbReference type="Pfam" id="PF00512">
    <property type="entry name" value="HisKA"/>
    <property type="match status" value="1"/>
</dbReference>
<dbReference type="GO" id="GO:0000155">
    <property type="term" value="F:phosphorelay sensor kinase activity"/>
    <property type="evidence" value="ECO:0007669"/>
    <property type="project" value="InterPro"/>
</dbReference>
<protein>
    <recommendedName>
        <fullName evidence="3">histidine kinase</fullName>
        <ecNumber evidence="3">2.7.13.3</ecNumber>
    </recommendedName>
</protein>
<name>Q0EY90_9PROT</name>
<evidence type="ECO:0000259" key="11">
    <source>
        <dbReference type="PROSITE" id="PS50109"/>
    </source>
</evidence>
<keyword evidence="10" id="KW-1133">Transmembrane helix</keyword>
<keyword evidence="5" id="KW-0597">Phosphoprotein</keyword>
<keyword evidence="10" id="KW-0472">Membrane</keyword>
<dbReference type="GO" id="GO:0005524">
    <property type="term" value="F:ATP binding"/>
    <property type="evidence" value="ECO:0007669"/>
    <property type="project" value="UniProtKB-KW"/>
</dbReference>
<gene>
    <name evidence="13" type="ORF">SPV1_06059</name>
</gene>
<dbReference type="InParanoid" id="Q0EY90"/>
<dbReference type="PANTHER" id="PTHR44936">
    <property type="entry name" value="SENSOR PROTEIN CREC"/>
    <property type="match status" value="1"/>
</dbReference>
<feature type="domain" description="HAMP" evidence="12">
    <location>
        <begin position="168"/>
        <end position="223"/>
    </location>
</feature>
<comment type="caution">
    <text evidence="13">The sequence shown here is derived from an EMBL/GenBank/DDBJ whole genome shotgun (WGS) entry which is preliminary data.</text>
</comment>
<dbReference type="FunCoup" id="Q0EY90">
    <property type="interactions" value="89"/>
</dbReference>
<comment type="subcellular location">
    <subcellularLocation>
        <location evidence="2">Cell membrane</location>
        <topology evidence="2">Multi-pass membrane protein</topology>
    </subcellularLocation>
</comment>
<dbReference type="InterPro" id="IPR003661">
    <property type="entry name" value="HisK_dim/P_dom"/>
</dbReference>
<dbReference type="eggNOG" id="COG2205">
    <property type="taxonomic scope" value="Bacteria"/>
</dbReference>
<dbReference type="CDD" id="cd06225">
    <property type="entry name" value="HAMP"/>
    <property type="match status" value="1"/>
</dbReference>
<dbReference type="SUPFAM" id="SSF55874">
    <property type="entry name" value="ATPase domain of HSP90 chaperone/DNA topoisomerase II/histidine kinase"/>
    <property type="match status" value="1"/>
</dbReference>
<sequence length="444" mass="49640">MRLFWKVFLALMLTLLLTAAMSTWLSQKWLLENQAIEMRLMTLASLGETAVSLYEQESPADYHRWLRHTMRSQKFRGNLIDATGKPLLSRPLPPRLQHLAQQVAAQQKRVTIMQSPLLAVATPVQGESKHYYWIASSHLSPEHMREEIYMRIAIVLLAIGIVSWLLTRMFTRPIRQLQERTVLLGQGSLSTRSPENISTRKDELGDLGRSFDAMAVQLDTLINSHKQLLRDISHELRSPLARLQVALELARNDAGGKAGAELDRIDMEAERLNELIGEVLALARFEEGAVQARMSRLKLDDMLREIAADATFEAEPAGKIVVTTDFAVCYIMADQLWISRALDNVMRNAIRHTAANSSIEVTLTVQENRACVGIRDHGEGVAETQLAHLFDPFFRISEAREHDGSGYGLGLAIAKRAVELHGGSILARNHPDGGLQVDIGLPLV</sequence>
<evidence type="ECO:0000259" key="12">
    <source>
        <dbReference type="PROSITE" id="PS50885"/>
    </source>
</evidence>
<evidence type="ECO:0000256" key="2">
    <source>
        <dbReference type="ARBA" id="ARBA00004651"/>
    </source>
</evidence>
<keyword evidence="8 13" id="KW-0418">Kinase</keyword>
<dbReference type="PROSITE" id="PS50109">
    <property type="entry name" value="HIS_KIN"/>
    <property type="match status" value="1"/>
</dbReference>
<dbReference type="InterPro" id="IPR050980">
    <property type="entry name" value="2C_sensor_his_kinase"/>
</dbReference>
<dbReference type="EC" id="2.7.13.3" evidence="3"/>
<dbReference type="PANTHER" id="PTHR44936:SF10">
    <property type="entry name" value="SENSOR PROTEIN RSTB"/>
    <property type="match status" value="1"/>
</dbReference>
<evidence type="ECO:0000256" key="7">
    <source>
        <dbReference type="ARBA" id="ARBA00022741"/>
    </source>
</evidence>
<evidence type="ECO:0000313" key="14">
    <source>
        <dbReference type="Proteomes" id="UP000005297"/>
    </source>
</evidence>
<dbReference type="InterPro" id="IPR003594">
    <property type="entry name" value="HATPase_dom"/>
</dbReference>
<accession>Q0EY90</accession>
<dbReference type="SUPFAM" id="SSF47384">
    <property type="entry name" value="Homodimeric domain of signal transducing histidine kinase"/>
    <property type="match status" value="1"/>
</dbReference>
<dbReference type="HOGENOM" id="CLU_000445_89_27_0"/>